<proteinExistence type="predicted"/>
<protein>
    <submittedName>
        <fullName evidence="2">2Fe-2S iron-sulfur cluster binding domain-containing protein</fullName>
    </submittedName>
</protein>
<gene>
    <name evidence="2" type="ORF">SAMN06265784_107275</name>
</gene>
<evidence type="ECO:0000313" key="3">
    <source>
        <dbReference type="Proteomes" id="UP000193228"/>
    </source>
</evidence>
<dbReference type="RefSeq" id="WP_085487015.1">
    <property type="nucleotide sequence ID" value="NZ_FXAT01000007.1"/>
</dbReference>
<reference evidence="3" key="1">
    <citation type="submission" date="2017-04" db="EMBL/GenBank/DDBJ databases">
        <authorList>
            <person name="Varghese N."/>
            <person name="Submissions S."/>
        </authorList>
    </citation>
    <scope>NUCLEOTIDE SEQUENCE [LARGE SCALE GENOMIC DNA]</scope>
    <source>
        <strain evidence="3">LMG 29540</strain>
    </source>
</reference>
<dbReference type="AlphaFoldDB" id="A0A1X7LP34"/>
<evidence type="ECO:0000313" key="2">
    <source>
        <dbReference type="EMBL" id="SMG55585.1"/>
    </source>
</evidence>
<accession>A0A1X7LP34</accession>
<dbReference type="SUPFAM" id="SSF54292">
    <property type="entry name" value="2Fe-2S ferredoxin-like"/>
    <property type="match status" value="1"/>
</dbReference>
<dbReference type="STRING" id="1515439.SAMN06265784_107275"/>
<dbReference type="EMBL" id="FXAT01000007">
    <property type="protein sequence ID" value="SMG55585.1"/>
    <property type="molecule type" value="Genomic_DNA"/>
</dbReference>
<evidence type="ECO:0000256" key="1">
    <source>
        <dbReference type="ARBA" id="ARBA00023002"/>
    </source>
</evidence>
<dbReference type="InterPro" id="IPR042204">
    <property type="entry name" value="2Fe-2S-bd_N"/>
</dbReference>
<name>A0A1X7LP34_9BURK</name>
<sequence length="80" mass="8486">MNIFFWKGTIVEFFDGETVASALARYSIRNLGRSASGEMGRYFCGIGQCQGCVVSINGGAPVESCLTPALQNSQVTPGAF</sequence>
<dbReference type="Pfam" id="PF13510">
    <property type="entry name" value="Fer2_4"/>
    <property type="match status" value="1"/>
</dbReference>
<organism evidence="2 3">
    <name type="scientific">Paraburkholderia susongensis</name>
    <dbReference type="NCBI Taxonomy" id="1515439"/>
    <lineage>
        <taxon>Bacteria</taxon>
        <taxon>Pseudomonadati</taxon>
        <taxon>Pseudomonadota</taxon>
        <taxon>Betaproteobacteria</taxon>
        <taxon>Burkholderiales</taxon>
        <taxon>Burkholderiaceae</taxon>
        <taxon>Paraburkholderia</taxon>
    </lineage>
</organism>
<dbReference type="GO" id="GO:0016491">
    <property type="term" value="F:oxidoreductase activity"/>
    <property type="evidence" value="ECO:0007669"/>
    <property type="project" value="UniProtKB-KW"/>
</dbReference>
<dbReference type="Gene3D" id="3.10.20.440">
    <property type="entry name" value="2Fe-2S iron-sulphur cluster binding domain, sarcosine oxidase, alpha subunit, N-terminal domain"/>
    <property type="match status" value="1"/>
</dbReference>
<keyword evidence="1" id="KW-0560">Oxidoreductase</keyword>
<dbReference type="OrthoDB" id="573392at2"/>
<dbReference type="Proteomes" id="UP000193228">
    <property type="component" value="Unassembled WGS sequence"/>
</dbReference>
<dbReference type="InterPro" id="IPR036010">
    <property type="entry name" value="2Fe-2S_ferredoxin-like_sf"/>
</dbReference>
<dbReference type="GO" id="GO:0051536">
    <property type="term" value="F:iron-sulfur cluster binding"/>
    <property type="evidence" value="ECO:0007669"/>
    <property type="project" value="InterPro"/>
</dbReference>
<keyword evidence="3" id="KW-1185">Reference proteome</keyword>